<gene>
    <name evidence="1" type="ORF">LYNGBM3L_48700</name>
</gene>
<dbReference type="HOGENOM" id="CLU_1508982_0_0_3"/>
<dbReference type="EMBL" id="GL890865">
    <property type="protein sequence ID" value="EGJ33172.1"/>
    <property type="molecule type" value="Genomic_DNA"/>
</dbReference>
<name>F4XQG5_9CYAN</name>
<dbReference type="AlphaFoldDB" id="F4XQG5"/>
<dbReference type="Proteomes" id="UP000003959">
    <property type="component" value="Unassembled WGS sequence"/>
</dbReference>
<evidence type="ECO:0000313" key="2">
    <source>
        <dbReference type="Proteomes" id="UP000003959"/>
    </source>
</evidence>
<evidence type="ECO:0000313" key="1">
    <source>
        <dbReference type="EMBL" id="EGJ33172.1"/>
    </source>
</evidence>
<dbReference type="RefSeq" id="WP_008182823.1">
    <property type="nucleotide sequence ID" value="NZ_GL890865.1"/>
</dbReference>
<dbReference type="OrthoDB" id="2643721at2"/>
<sequence>MVQEFTATKKKQGDLICSADWNAAMDEVTRLGKSKLDKESFRGPLTIQESLTVNGTLKLEKGVAVAQFSSTLNGTSNSVPTESAVKTYVDSKLNSLKGSDSLKLTAKSLTVSDALTVNGDLTVSSKGKLSFEKGTTVDGFVTSINPNGKSNSTVVPTEQAVIAYVESKLKELGFLDSQ</sequence>
<accession>F4XQG5</accession>
<proteinExistence type="predicted"/>
<keyword evidence="2" id="KW-1185">Reference proteome</keyword>
<protein>
    <submittedName>
        <fullName evidence="1">Uncharacterized protein</fullName>
    </submittedName>
</protein>
<organism evidence="1 2">
    <name type="scientific">Moorena producens 3L</name>
    <dbReference type="NCBI Taxonomy" id="489825"/>
    <lineage>
        <taxon>Bacteria</taxon>
        <taxon>Bacillati</taxon>
        <taxon>Cyanobacteriota</taxon>
        <taxon>Cyanophyceae</taxon>
        <taxon>Coleofasciculales</taxon>
        <taxon>Coleofasciculaceae</taxon>
        <taxon>Moorena</taxon>
    </lineage>
</organism>
<reference evidence="2" key="1">
    <citation type="journal article" date="2011" name="Proc. Natl. Acad. Sci. U.S.A.">
        <title>Genomic insights into the physiology and ecology of the marine filamentous cyanobacterium Lyngbya majuscula.</title>
        <authorList>
            <person name="Jones A.C."/>
            <person name="Monroe E.A."/>
            <person name="Podell S."/>
            <person name="Hess W.R."/>
            <person name="Klages S."/>
            <person name="Esquenazi E."/>
            <person name="Niessen S."/>
            <person name="Hoover H."/>
            <person name="Rothmann M."/>
            <person name="Lasken R.S."/>
            <person name="Yates J.R.III."/>
            <person name="Reinhardt R."/>
            <person name="Kube M."/>
            <person name="Burkart M.D."/>
            <person name="Allen E.E."/>
            <person name="Dorrestein P.C."/>
            <person name="Gerwick W.H."/>
            <person name="Gerwick L."/>
        </authorList>
    </citation>
    <scope>NUCLEOTIDE SEQUENCE [LARGE SCALE GENOMIC DNA]</scope>
    <source>
        <strain evidence="2">3L</strain>
    </source>
</reference>